<proteinExistence type="predicted"/>
<keyword evidence="2" id="KW-1185">Reference proteome</keyword>
<organism evidence="1 2">
    <name type="scientific">Luteolibacter pohnpeiensis</name>
    <dbReference type="NCBI Taxonomy" id="454153"/>
    <lineage>
        <taxon>Bacteria</taxon>
        <taxon>Pseudomonadati</taxon>
        <taxon>Verrucomicrobiota</taxon>
        <taxon>Verrucomicrobiia</taxon>
        <taxon>Verrucomicrobiales</taxon>
        <taxon>Verrucomicrobiaceae</taxon>
        <taxon>Luteolibacter</taxon>
    </lineage>
</organism>
<protein>
    <submittedName>
        <fullName evidence="1">Uncharacterized protein</fullName>
    </submittedName>
</protein>
<evidence type="ECO:0000313" key="2">
    <source>
        <dbReference type="Proteomes" id="UP000603141"/>
    </source>
</evidence>
<gene>
    <name evidence="1" type="ORF">JIN85_16885</name>
</gene>
<dbReference type="RefSeq" id="WP_200272967.1">
    <property type="nucleotide sequence ID" value="NZ_JAENIJ010000035.1"/>
</dbReference>
<name>A0A934S955_9BACT</name>
<reference evidence="1" key="1">
    <citation type="submission" date="2021-01" db="EMBL/GenBank/DDBJ databases">
        <title>Modified the classification status of verrucomicrobia.</title>
        <authorList>
            <person name="Feng X."/>
        </authorList>
    </citation>
    <scope>NUCLEOTIDE SEQUENCE</scope>
    <source>
        <strain evidence="1">KCTC 22041</strain>
    </source>
</reference>
<comment type="caution">
    <text evidence="1">The sequence shown here is derived from an EMBL/GenBank/DDBJ whole genome shotgun (WGS) entry which is preliminary data.</text>
</comment>
<dbReference type="Proteomes" id="UP000603141">
    <property type="component" value="Unassembled WGS sequence"/>
</dbReference>
<dbReference type="EMBL" id="JAENIJ010000035">
    <property type="protein sequence ID" value="MBK1884098.1"/>
    <property type="molecule type" value="Genomic_DNA"/>
</dbReference>
<accession>A0A934S955</accession>
<dbReference type="AlphaFoldDB" id="A0A934S955"/>
<sequence>MSTDAILPPSSVLAPDAPSAELSNSIVISPAPPSGITASARKGITITGPLLAGAVAVYFPHLYVTDIFEGREIFTSDDPGEDYILEWVEDHWSARYVGGGEWVSVGSSAINPLDVETWAPAVGSSGVPVLTAIRGDASAPDAVLADSVTITPGAPGAVLP</sequence>
<evidence type="ECO:0000313" key="1">
    <source>
        <dbReference type="EMBL" id="MBK1884098.1"/>
    </source>
</evidence>